<feature type="compositionally biased region" description="Basic and acidic residues" evidence="1">
    <location>
        <begin position="69"/>
        <end position="81"/>
    </location>
</feature>
<feature type="compositionally biased region" description="Low complexity" evidence="1">
    <location>
        <begin position="825"/>
        <end position="848"/>
    </location>
</feature>
<accession>A0ABD3PPF8</accession>
<feature type="compositionally biased region" description="Polar residues" evidence="1">
    <location>
        <begin position="528"/>
        <end position="543"/>
    </location>
</feature>
<feature type="compositionally biased region" description="Basic and acidic residues" evidence="1">
    <location>
        <begin position="165"/>
        <end position="174"/>
    </location>
</feature>
<feature type="compositionally biased region" description="Basic and acidic residues" evidence="1">
    <location>
        <begin position="501"/>
        <end position="510"/>
    </location>
</feature>
<feature type="region of interest" description="Disordered" evidence="1">
    <location>
        <begin position="110"/>
        <end position="244"/>
    </location>
</feature>
<feature type="compositionally biased region" description="Basic and acidic residues" evidence="1">
    <location>
        <begin position="703"/>
        <end position="718"/>
    </location>
</feature>
<evidence type="ECO:0000313" key="2">
    <source>
        <dbReference type="EMBL" id="KAL3790060.1"/>
    </source>
</evidence>
<feature type="compositionally biased region" description="Low complexity" evidence="1">
    <location>
        <begin position="189"/>
        <end position="204"/>
    </location>
</feature>
<reference evidence="2 3" key="1">
    <citation type="submission" date="2024-10" db="EMBL/GenBank/DDBJ databases">
        <title>Updated reference genomes for cyclostephanoid diatoms.</title>
        <authorList>
            <person name="Roberts W.R."/>
            <person name="Alverson A.J."/>
        </authorList>
    </citation>
    <scope>NUCLEOTIDE SEQUENCE [LARGE SCALE GENOMIC DNA]</scope>
    <source>
        <strain evidence="2 3">AJA010-31</strain>
    </source>
</reference>
<feature type="compositionally biased region" description="Polar residues" evidence="1">
    <location>
        <begin position="175"/>
        <end position="187"/>
    </location>
</feature>
<protein>
    <submittedName>
        <fullName evidence="2">Uncharacterized protein</fullName>
    </submittedName>
</protein>
<organism evidence="2 3">
    <name type="scientific">Cyclotella atomus</name>
    <dbReference type="NCBI Taxonomy" id="382360"/>
    <lineage>
        <taxon>Eukaryota</taxon>
        <taxon>Sar</taxon>
        <taxon>Stramenopiles</taxon>
        <taxon>Ochrophyta</taxon>
        <taxon>Bacillariophyta</taxon>
        <taxon>Coscinodiscophyceae</taxon>
        <taxon>Thalassiosirophycidae</taxon>
        <taxon>Stephanodiscales</taxon>
        <taxon>Stephanodiscaceae</taxon>
        <taxon>Cyclotella</taxon>
    </lineage>
</organism>
<feature type="compositionally biased region" description="Polar residues" evidence="1">
    <location>
        <begin position="85"/>
        <end position="95"/>
    </location>
</feature>
<sequence length="915" mass="101344">MAVVDVDKPSTNACNFTAKDSNGSMDTGSTATALSESSPVSDAYQGRKTAHAEELASRLIAFSQSAAVDAERREREPRRSPQESGGSVASASDVNNYSFPTLPIPILRKTSGASIDLRKNPPPPPPRRRSSSSEDVQPLRKRSHSLDASKLDDLQSATDMNKSSSFHDRQRSIKSDFSNSSASIHKQSLNDFNNSSSHNLSSSRDFNRSAPDLMEPRKVRVTQFNDEPEEQIESSESLPSHCDRKGRCINHSNVKLYKRQLLGGFSLVQERCPLCDAADGLVLKGRPTIVIKRSTSAVRGRRDKSLERKASTDHNGSTSTDMKYTASMNSPTGRMKPKLSKKAMSENEASPRVQGVSAFLEDSSLSYIEREAPLFDRKVSSLVVPPPPRVRHKLSRNALSETDASRGTQGSNSFLDDNNTDPSMVGSPLSRSKPKLSKKAKSDTEASRGVQGGTAFLEGNRSRQLDRGAPPEYSRSSSNDRRTMSTRNSPVPFKPQLSRKAMSETDKDVRLQGGTTFLEADRSRITDESASTENSSPLSTPDTQCMKPSLSRRLSEGPENDQAPSSTLEKGLEKLSILGRKGLPNSRMRVSDGYTTKSMSSRKSESSQNHSKRRAWDNTGRCKKHPAIILARKRPFGNGWDMIRGSCPMCAEADSEVSTSKMNHLLGIDAKSSAPTDVNTSFESLHSIDPVNTPMPNCKNPRHTKEPNRSRSRGRLDASNRSAAPRNFNSERFSINEVSSQVARVHKMPYSAPWGESGTYTGEVNEFGKPNGQGKMRTKTGNIVDGTWINGCHENYVDKQKKMMSGFGSNIAPWKQNINSPHYEPNPSSRPSSRPSSQMRSQNRNSPNMPHLGMLPHIAQPHPPPQYGSQMQQYDYQQQYDQQWQNYGYLQQQPPQSQPYHPNMMYGQTPPQHYR</sequence>
<feature type="region of interest" description="Disordered" evidence="1">
    <location>
        <begin position="381"/>
        <end position="621"/>
    </location>
</feature>
<feature type="region of interest" description="Disordered" evidence="1">
    <location>
        <begin position="685"/>
        <end position="732"/>
    </location>
</feature>
<feature type="region of interest" description="Disordered" evidence="1">
    <location>
        <begin position="1"/>
        <end position="51"/>
    </location>
</feature>
<feature type="region of interest" description="Disordered" evidence="1">
    <location>
        <begin position="812"/>
        <end position="874"/>
    </location>
</feature>
<feature type="compositionally biased region" description="Polar residues" evidence="1">
    <location>
        <begin position="313"/>
        <end position="332"/>
    </location>
</feature>
<feature type="compositionally biased region" description="Polar residues" evidence="1">
    <location>
        <begin position="155"/>
        <end position="164"/>
    </location>
</feature>
<evidence type="ECO:0000313" key="3">
    <source>
        <dbReference type="Proteomes" id="UP001530400"/>
    </source>
</evidence>
<feature type="compositionally biased region" description="Polar residues" evidence="1">
    <location>
        <begin position="719"/>
        <end position="732"/>
    </location>
</feature>
<feature type="region of interest" description="Disordered" evidence="1">
    <location>
        <begin position="294"/>
        <end position="350"/>
    </location>
</feature>
<feature type="compositionally biased region" description="Basic and acidic residues" evidence="1">
    <location>
        <begin position="303"/>
        <end position="312"/>
    </location>
</feature>
<dbReference type="AlphaFoldDB" id="A0ABD3PPF8"/>
<dbReference type="EMBL" id="JALLPJ020000511">
    <property type="protein sequence ID" value="KAL3790060.1"/>
    <property type="molecule type" value="Genomic_DNA"/>
</dbReference>
<keyword evidence="3" id="KW-1185">Reference proteome</keyword>
<feature type="compositionally biased region" description="Polar residues" evidence="1">
    <location>
        <begin position="9"/>
        <end position="40"/>
    </location>
</feature>
<proteinExistence type="predicted"/>
<feature type="region of interest" description="Disordered" evidence="1">
    <location>
        <begin position="891"/>
        <end position="915"/>
    </location>
</feature>
<name>A0ABD3PPF8_9STRA</name>
<evidence type="ECO:0000256" key="1">
    <source>
        <dbReference type="SAM" id="MobiDB-lite"/>
    </source>
</evidence>
<feature type="compositionally biased region" description="Basic and acidic residues" evidence="1">
    <location>
        <begin position="144"/>
        <end position="153"/>
    </location>
</feature>
<gene>
    <name evidence="2" type="ORF">ACHAWO_004817</name>
</gene>
<comment type="caution">
    <text evidence="2">The sequence shown here is derived from an EMBL/GenBank/DDBJ whole genome shotgun (WGS) entry which is preliminary data.</text>
</comment>
<dbReference type="Proteomes" id="UP001530400">
    <property type="component" value="Unassembled WGS sequence"/>
</dbReference>
<feature type="compositionally biased region" description="Polar residues" evidence="1">
    <location>
        <begin position="397"/>
        <end position="422"/>
    </location>
</feature>
<feature type="region of interest" description="Disordered" evidence="1">
    <location>
        <begin position="65"/>
        <end position="95"/>
    </location>
</feature>